<sequence length="275" mass="30934">MAVKILHNDDNFIIVNKPYDMYINSDDVNEKNTVACHIARQDSHLSSSSQPLHFVQRLDYATSGVLCIAKNKRAAAKAGSLLEKRFAKKYYLAVLRGHVKFPSCSIEYEIGDDPSTQDTNHKMLAVTDPASQSASRSRSARTTLLVLETGFYEGDPATVVLMKPTTGRRHQLRVHCSTIGHTILGDYTYSDGKDASTDRMFLHAMRLVLPFQDETLDIQTAEPFYSDDSFNNKWKTETVFHGFRESDEFISTCAVIDLLSEDSDILVFQYTSKPS</sequence>
<dbReference type="GO" id="GO:0003723">
    <property type="term" value="F:RNA binding"/>
    <property type="evidence" value="ECO:0007669"/>
    <property type="project" value="InterPro"/>
</dbReference>
<evidence type="ECO:0000313" key="4">
    <source>
        <dbReference type="Proteomes" id="UP000653454"/>
    </source>
</evidence>
<dbReference type="PANTHER" id="PTHR21600">
    <property type="entry name" value="MITOCHONDRIAL RNA PSEUDOURIDINE SYNTHASE"/>
    <property type="match status" value="1"/>
</dbReference>
<dbReference type="Proteomes" id="UP000653454">
    <property type="component" value="Unassembled WGS sequence"/>
</dbReference>
<proteinExistence type="inferred from homology"/>
<comment type="caution">
    <text evidence="3">The sequence shown here is derived from an EMBL/GenBank/DDBJ whole genome shotgun (WGS) entry which is preliminary data.</text>
</comment>
<dbReference type="InterPro" id="IPR050188">
    <property type="entry name" value="RluA_PseudoU_synthase"/>
</dbReference>
<evidence type="ECO:0000256" key="1">
    <source>
        <dbReference type="ARBA" id="ARBA00010876"/>
    </source>
</evidence>
<dbReference type="PANTHER" id="PTHR21600:SF87">
    <property type="entry name" value="RNA PSEUDOURIDYLATE SYNTHASE DOMAIN-CONTAINING PROTEIN 1"/>
    <property type="match status" value="1"/>
</dbReference>
<dbReference type="Pfam" id="PF00849">
    <property type="entry name" value="PseudoU_synth_2"/>
    <property type="match status" value="1"/>
</dbReference>
<comment type="similarity">
    <text evidence="1">Belongs to the pseudouridine synthase RluA family.</text>
</comment>
<dbReference type="Gene3D" id="3.30.2350.10">
    <property type="entry name" value="Pseudouridine synthase"/>
    <property type="match status" value="1"/>
</dbReference>
<reference evidence="3" key="1">
    <citation type="submission" date="2020-11" db="EMBL/GenBank/DDBJ databases">
        <authorList>
            <person name="Whiteford S."/>
        </authorList>
    </citation>
    <scope>NUCLEOTIDE SEQUENCE</scope>
</reference>
<dbReference type="GO" id="GO:0009982">
    <property type="term" value="F:pseudouridine synthase activity"/>
    <property type="evidence" value="ECO:0007669"/>
    <property type="project" value="InterPro"/>
</dbReference>
<dbReference type="InterPro" id="IPR020103">
    <property type="entry name" value="PsdUridine_synth_cat_dom_sf"/>
</dbReference>
<dbReference type="CDD" id="cd02869">
    <property type="entry name" value="PseudoU_synth_RluA_like"/>
    <property type="match status" value="1"/>
</dbReference>
<dbReference type="GO" id="GO:0000455">
    <property type="term" value="P:enzyme-directed rRNA pseudouridine synthesis"/>
    <property type="evidence" value="ECO:0007669"/>
    <property type="project" value="TreeGrafter"/>
</dbReference>
<keyword evidence="4" id="KW-1185">Reference proteome</keyword>
<dbReference type="InterPro" id="IPR006145">
    <property type="entry name" value="PsdUridine_synth_RsuA/RluA"/>
</dbReference>
<dbReference type="EMBL" id="CAJHNJ030000023">
    <property type="protein sequence ID" value="CAG9120158.1"/>
    <property type="molecule type" value="Genomic_DNA"/>
</dbReference>
<accession>A0A8S4F012</accession>
<gene>
    <name evidence="3" type="ORF">PLXY2_LOCUS7097</name>
</gene>
<dbReference type="SUPFAM" id="SSF55120">
    <property type="entry name" value="Pseudouridine synthase"/>
    <property type="match status" value="1"/>
</dbReference>
<dbReference type="AlphaFoldDB" id="A0A8S4F012"/>
<feature type="domain" description="Pseudouridine synthase RsuA/RluA-like" evidence="2">
    <location>
        <begin position="11"/>
        <end position="177"/>
    </location>
</feature>
<organism evidence="3 4">
    <name type="scientific">Plutella xylostella</name>
    <name type="common">Diamondback moth</name>
    <name type="synonym">Plutella maculipennis</name>
    <dbReference type="NCBI Taxonomy" id="51655"/>
    <lineage>
        <taxon>Eukaryota</taxon>
        <taxon>Metazoa</taxon>
        <taxon>Ecdysozoa</taxon>
        <taxon>Arthropoda</taxon>
        <taxon>Hexapoda</taxon>
        <taxon>Insecta</taxon>
        <taxon>Pterygota</taxon>
        <taxon>Neoptera</taxon>
        <taxon>Endopterygota</taxon>
        <taxon>Lepidoptera</taxon>
        <taxon>Glossata</taxon>
        <taxon>Ditrysia</taxon>
        <taxon>Yponomeutoidea</taxon>
        <taxon>Plutellidae</taxon>
        <taxon>Plutella</taxon>
    </lineage>
</organism>
<protein>
    <submittedName>
        <fullName evidence="3">(diamondback moth) hypothetical protein</fullName>
    </submittedName>
</protein>
<name>A0A8S4F012_PLUXY</name>
<evidence type="ECO:0000313" key="3">
    <source>
        <dbReference type="EMBL" id="CAG9120158.1"/>
    </source>
</evidence>
<evidence type="ECO:0000259" key="2">
    <source>
        <dbReference type="Pfam" id="PF00849"/>
    </source>
</evidence>